<feature type="transmembrane region" description="Helical" evidence="1">
    <location>
        <begin position="199"/>
        <end position="220"/>
    </location>
</feature>
<feature type="transmembrane region" description="Helical" evidence="1">
    <location>
        <begin position="132"/>
        <end position="156"/>
    </location>
</feature>
<gene>
    <name evidence="2" type="ORF">XA68_14605</name>
</gene>
<organism evidence="2 3">
    <name type="scientific">Ophiocordyceps unilateralis</name>
    <name type="common">Zombie-ant fungus</name>
    <name type="synonym">Torrubia unilateralis</name>
    <dbReference type="NCBI Taxonomy" id="268505"/>
    <lineage>
        <taxon>Eukaryota</taxon>
        <taxon>Fungi</taxon>
        <taxon>Dikarya</taxon>
        <taxon>Ascomycota</taxon>
        <taxon>Pezizomycotina</taxon>
        <taxon>Sordariomycetes</taxon>
        <taxon>Hypocreomycetidae</taxon>
        <taxon>Hypocreales</taxon>
        <taxon>Ophiocordycipitaceae</taxon>
        <taxon>Ophiocordyceps</taxon>
    </lineage>
</organism>
<proteinExistence type="predicted"/>
<evidence type="ECO:0000256" key="1">
    <source>
        <dbReference type="SAM" id="Phobius"/>
    </source>
</evidence>
<evidence type="ECO:0000313" key="2">
    <source>
        <dbReference type="EMBL" id="PFH62198.1"/>
    </source>
</evidence>
<reference evidence="2 3" key="1">
    <citation type="journal article" date="2015" name="BMC Genomics">
        <title>Gene expression during zombie ant biting behavior reflects the complexity underlying fungal parasitic behavioral manipulation.</title>
        <authorList>
            <person name="de Bekker C."/>
            <person name="Ohm R.A."/>
            <person name="Loreto R.G."/>
            <person name="Sebastian A."/>
            <person name="Albert I."/>
            <person name="Merrow M."/>
            <person name="Brachmann A."/>
            <person name="Hughes D.P."/>
        </authorList>
    </citation>
    <scope>NUCLEOTIDE SEQUENCE [LARGE SCALE GENOMIC DNA]</scope>
    <source>
        <strain evidence="2 3">SC16a</strain>
    </source>
</reference>
<comment type="caution">
    <text evidence="2">The sequence shown here is derived from an EMBL/GenBank/DDBJ whole genome shotgun (WGS) entry which is preliminary data.</text>
</comment>
<reference evidence="2 3" key="2">
    <citation type="journal article" date="2017" name="Sci. Rep.">
        <title>Ant-infecting Ophiocordyceps genomes reveal a high diversity of potential behavioral manipulation genes and a possible major role for enterotoxins.</title>
        <authorList>
            <person name="de Bekker C."/>
            <person name="Ohm R.A."/>
            <person name="Evans H.C."/>
            <person name="Brachmann A."/>
            <person name="Hughes D.P."/>
        </authorList>
    </citation>
    <scope>NUCLEOTIDE SEQUENCE [LARGE SCALE GENOMIC DNA]</scope>
    <source>
        <strain evidence="2 3">SC16a</strain>
    </source>
</reference>
<name>A0A2A9PLG2_OPHUN</name>
<evidence type="ECO:0000313" key="3">
    <source>
        <dbReference type="Proteomes" id="UP000037136"/>
    </source>
</evidence>
<keyword evidence="3" id="KW-1185">Reference proteome</keyword>
<accession>A0A2A9PLG2</accession>
<dbReference type="EMBL" id="LAZP02000037">
    <property type="protein sequence ID" value="PFH62198.1"/>
    <property type="molecule type" value="Genomic_DNA"/>
</dbReference>
<keyword evidence="1" id="KW-1133">Transmembrane helix</keyword>
<keyword evidence="1" id="KW-0812">Transmembrane</keyword>
<feature type="transmembrane region" description="Helical" evidence="1">
    <location>
        <begin position="89"/>
        <end position="112"/>
    </location>
</feature>
<protein>
    <submittedName>
        <fullName evidence="2">Uncharacterized protein</fullName>
    </submittedName>
</protein>
<dbReference type="AlphaFoldDB" id="A0A2A9PLG2"/>
<feature type="transmembrane region" description="Helical" evidence="1">
    <location>
        <begin position="54"/>
        <end position="77"/>
    </location>
</feature>
<dbReference type="Proteomes" id="UP000037136">
    <property type="component" value="Unassembled WGS sequence"/>
</dbReference>
<keyword evidence="1" id="KW-0472">Membrane</keyword>
<dbReference type="PROSITE" id="PS51257">
    <property type="entry name" value="PROKAR_LIPOPROTEIN"/>
    <property type="match status" value="1"/>
</dbReference>
<dbReference type="OrthoDB" id="3449024at2759"/>
<sequence>MSSRSFQFACIISAVASLACAVAALIASDFFPPIPPSWDAEQTVRHYRSHEKGIQAGSVLFIMAGVLYPGLAAVISAQMRRIPGRHDAAIILQMGCGTITAYGGFILTGIVLAVANYRLDRPAEITQALNDLFWFLFMLIVPIYNLQSLTLAWVILQDTRPTPLFPRAIAYLNIVASILTMPTLGLHCVKFGPLAWNGAVTFWVAVFAYGIPIIVEVICLSRAVVAEERNVSDASPDEGKGRRA</sequence>
<feature type="transmembrane region" description="Helical" evidence="1">
    <location>
        <begin position="168"/>
        <end position="187"/>
    </location>
</feature>